<dbReference type="Proteomes" id="UP000593573">
    <property type="component" value="Unassembled WGS sequence"/>
</dbReference>
<feature type="region of interest" description="Disordered" evidence="1">
    <location>
        <begin position="159"/>
        <end position="229"/>
    </location>
</feature>
<organism evidence="2 3">
    <name type="scientific">Gossypium klotzschianum</name>
    <dbReference type="NCBI Taxonomy" id="34286"/>
    <lineage>
        <taxon>Eukaryota</taxon>
        <taxon>Viridiplantae</taxon>
        <taxon>Streptophyta</taxon>
        <taxon>Embryophyta</taxon>
        <taxon>Tracheophyta</taxon>
        <taxon>Spermatophyta</taxon>
        <taxon>Magnoliopsida</taxon>
        <taxon>eudicotyledons</taxon>
        <taxon>Gunneridae</taxon>
        <taxon>Pentapetalae</taxon>
        <taxon>rosids</taxon>
        <taxon>malvids</taxon>
        <taxon>Malvales</taxon>
        <taxon>Malvaceae</taxon>
        <taxon>Malvoideae</taxon>
        <taxon>Gossypium</taxon>
    </lineage>
</organism>
<accession>A0A7J8VZB4</accession>
<dbReference type="OrthoDB" id="1001545at2759"/>
<protein>
    <submittedName>
        <fullName evidence="2">Uncharacterized protein</fullName>
    </submittedName>
</protein>
<comment type="caution">
    <text evidence="2">The sequence shown here is derived from an EMBL/GenBank/DDBJ whole genome shotgun (WGS) entry which is preliminary data.</text>
</comment>
<feature type="compositionally biased region" description="Low complexity" evidence="1">
    <location>
        <begin position="189"/>
        <end position="199"/>
    </location>
</feature>
<sequence>MLTALENRVVNLEESVGNMKEALELVEGCTDGFDSMKEQLRDFILDSLDASTEKMNELVESIAKKLAERDENLEDMVLAMKKKMEELKGELTIFKAAMSNMMLSSRPKPQAIDVPKLEKFKGARSARDPCAKHELRRQGITKLTVAMVEAESFIELGPIKDKFESSEPNGKGNGERNHEEDEEGHSDDGNSTDSTSGNGKPRDAKRGSNNPRDKRKRIKCFICQGPHMA</sequence>
<gene>
    <name evidence="2" type="ORF">Goklo_000955</name>
</gene>
<keyword evidence="3" id="KW-1185">Reference proteome</keyword>
<name>A0A7J8VZB4_9ROSI</name>
<evidence type="ECO:0000313" key="2">
    <source>
        <dbReference type="EMBL" id="MBA0667960.1"/>
    </source>
</evidence>
<dbReference type="EMBL" id="JABFAB010000013">
    <property type="protein sequence ID" value="MBA0667960.1"/>
    <property type="molecule type" value="Genomic_DNA"/>
</dbReference>
<dbReference type="AlphaFoldDB" id="A0A7J8VZB4"/>
<evidence type="ECO:0000256" key="1">
    <source>
        <dbReference type="SAM" id="MobiDB-lite"/>
    </source>
</evidence>
<reference evidence="2 3" key="1">
    <citation type="journal article" date="2019" name="Genome Biol. Evol.">
        <title>Insights into the evolution of the New World diploid cottons (Gossypium, subgenus Houzingenia) based on genome sequencing.</title>
        <authorList>
            <person name="Grover C.E."/>
            <person name="Arick M.A. 2nd"/>
            <person name="Thrash A."/>
            <person name="Conover J.L."/>
            <person name="Sanders W.S."/>
            <person name="Peterson D.G."/>
            <person name="Frelichowski J.E."/>
            <person name="Scheffler J.A."/>
            <person name="Scheffler B.E."/>
            <person name="Wendel J.F."/>
        </authorList>
    </citation>
    <scope>NUCLEOTIDE SEQUENCE [LARGE SCALE GENOMIC DNA]</scope>
    <source>
        <strain evidence="2">57</strain>
        <tissue evidence="2">Leaf</tissue>
    </source>
</reference>
<proteinExistence type="predicted"/>
<evidence type="ECO:0000313" key="3">
    <source>
        <dbReference type="Proteomes" id="UP000593573"/>
    </source>
</evidence>